<reference evidence="5" key="3">
    <citation type="submission" date="2020-08" db="EMBL/GenBank/DDBJ databases">
        <title>Complete genome sequence of Sphingobium barthaii strain KK22, a high-molecular-weight polycyclic aromatic hydrocarbon-degrading soil bacterium.</title>
        <authorList>
            <person name="Mori J.F."/>
            <person name="Kanaly R.A."/>
        </authorList>
    </citation>
    <scope>NUCLEOTIDE SEQUENCE [LARGE SCALE GENOMIC DNA]</scope>
    <source>
        <strain evidence="5">KK22</strain>
        <plasmid evidence="5">p1</plasmid>
    </source>
</reference>
<dbReference type="InterPro" id="IPR011234">
    <property type="entry name" value="Fumarylacetoacetase-like_C"/>
</dbReference>
<dbReference type="GO" id="GO:0016787">
    <property type="term" value="F:hydrolase activity"/>
    <property type="evidence" value="ECO:0007669"/>
    <property type="project" value="UniProtKB-KW"/>
</dbReference>
<feature type="domain" description="Fumarylacetoacetase-like C-terminal" evidence="2">
    <location>
        <begin position="94"/>
        <end position="264"/>
    </location>
</feature>
<dbReference type="RefSeq" id="WP_025548189.1">
    <property type="nucleotide sequence ID" value="NZ_BATN01000019.2"/>
</dbReference>
<evidence type="ECO:0000256" key="1">
    <source>
        <dbReference type="ARBA" id="ARBA00023239"/>
    </source>
</evidence>
<dbReference type="KEGG" id="sbar:H5V43_22330"/>
<keyword evidence="6" id="KW-1185">Reference proteome</keyword>
<evidence type="ECO:0000313" key="3">
    <source>
        <dbReference type="EMBL" id="GGA00627.1"/>
    </source>
</evidence>
<evidence type="ECO:0000313" key="4">
    <source>
        <dbReference type="EMBL" id="QOT74279.1"/>
    </source>
</evidence>
<organism evidence="4 5">
    <name type="scientific">Sphingobium fuliginis (strain ATCC 27551)</name>
    <dbReference type="NCBI Taxonomy" id="336203"/>
    <lineage>
        <taxon>Bacteria</taxon>
        <taxon>Pseudomonadati</taxon>
        <taxon>Pseudomonadota</taxon>
        <taxon>Alphaproteobacteria</taxon>
        <taxon>Sphingomonadales</taxon>
        <taxon>Sphingomonadaceae</taxon>
        <taxon>Sphingobium</taxon>
    </lineage>
</organism>
<dbReference type="GO" id="GO:0008684">
    <property type="term" value="F:2-oxopent-4-enoate hydratase activity"/>
    <property type="evidence" value="ECO:0007669"/>
    <property type="project" value="TreeGrafter"/>
</dbReference>
<gene>
    <name evidence="3" type="primary">mhpD</name>
    <name evidence="3" type="ORF">GCM10019071_34040</name>
    <name evidence="4" type="ORF">H5V43_22330</name>
</gene>
<protein>
    <submittedName>
        <fullName evidence="3">2-keto-4-pentenoate hydratase</fullName>
    </submittedName>
    <submittedName>
        <fullName evidence="4">Fumarylacetoacetate hydrolase family protein</fullName>
    </submittedName>
</protein>
<accession>A0A0A8XC05</accession>
<reference evidence="3" key="5">
    <citation type="submission" date="2024-05" db="EMBL/GenBank/DDBJ databases">
        <authorList>
            <person name="Sun Q."/>
            <person name="Sedlacek I."/>
        </authorList>
    </citation>
    <scope>NUCLEOTIDE SEQUENCE</scope>
    <source>
        <strain evidence="3">CCM 7327</strain>
    </source>
</reference>
<dbReference type="GO" id="GO:0005737">
    <property type="term" value="C:cytoplasm"/>
    <property type="evidence" value="ECO:0007669"/>
    <property type="project" value="TreeGrafter"/>
</dbReference>
<dbReference type="EMBL" id="BMDU01000008">
    <property type="protein sequence ID" value="GGA00627.1"/>
    <property type="molecule type" value="Genomic_DNA"/>
</dbReference>
<dbReference type="PANTHER" id="PTHR30143">
    <property type="entry name" value="ACID HYDRATASE"/>
    <property type="match status" value="1"/>
</dbReference>
<dbReference type="InterPro" id="IPR036663">
    <property type="entry name" value="Fumarylacetoacetase_C_sf"/>
</dbReference>
<dbReference type="Pfam" id="PF01557">
    <property type="entry name" value="FAA_hydrolase"/>
    <property type="match status" value="1"/>
</dbReference>
<name>A0A0A8XC05_SPHSA</name>
<dbReference type="Gene3D" id="3.90.850.10">
    <property type="entry name" value="Fumarylacetoacetase-like, C-terminal domain"/>
    <property type="match status" value="1"/>
</dbReference>
<proteinExistence type="predicted"/>
<dbReference type="AlphaFoldDB" id="A0A0A8XC05"/>
<keyword evidence="4" id="KW-0378">Hydrolase</keyword>
<evidence type="ECO:0000259" key="2">
    <source>
        <dbReference type="Pfam" id="PF01557"/>
    </source>
</evidence>
<reference evidence="4" key="4">
    <citation type="journal article" date="2021" name="Microbiol. Resour. Announc.">
        <title>Complete Genome Sequence of Sphingobium barthaii KK22, a High-Molecular-Weight Polycyclic Aromatic Hydrocarbon-Degrading Soil Bacterium.</title>
        <authorList>
            <person name="Mori J.F."/>
            <person name="Kanaly R.A."/>
        </authorList>
    </citation>
    <scope>NUCLEOTIDE SEQUENCE</scope>
    <source>
        <strain evidence="4">KK22</strain>
    </source>
</reference>
<dbReference type="EMBL" id="CP060037">
    <property type="protein sequence ID" value="QOT74279.1"/>
    <property type="molecule type" value="Genomic_DNA"/>
</dbReference>
<keyword evidence="1" id="KW-0456">Lyase</keyword>
<dbReference type="SUPFAM" id="SSF56529">
    <property type="entry name" value="FAH"/>
    <property type="match status" value="1"/>
</dbReference>
<geneLocation type="plasmid" evidence="4 5">
    <name>p1</name>
</geneLocation>
<evidence type="ECO:0000313" key="5">
    <source>
        <dbReference type="Proteomes" id="UP000593663"/>
    </source>
</evidence>
<dbReference type="Proteomes" id="UP000628109">
    <property type="component" value="Unassembled WGS sequence"/>
</dbReference>
<keyword evidence="4" id="KW-0614">Plasmid</keyword>
<dbReference type="InterPro" id="IPR050772">
    <property type="entry name" value="Hydratase-Decarb/MhpD_sf"/>
</dbReference>
<reference evidence="6" key="2">
    <citation type="journal article" date="2019" name="Int. J. Syst. Evol. Microbiol.">
        <title>The Global Catalogue of Microorganisms (GCM) 10K type strain sequencing project: providing services to taxonomists for standard genome sequencing and annotation.</title>
        <authorList>
            <consortium name="The Broad Institute Genomics Platform"/>
            <consortium name="The Broad Institute Genome Sequencing Center for Infectious Disease"/>
            <person name="Wu L."/>
            <person name="Ma J."/>
        </authorList>
    </citation>
    <scope>NUCLEOTIDE SEQUENCE [LARGE SCALE GENOMIC DNA]</scope>
    <source>
        <strain evidence="6">CCM 7327</strain>
    </source>
</reference>
<accession>A0A4V1W8M0</accession>
<dbReference type="Proteomes" id="UP000593663">
    <property type="component" value="Plasmid p1"/>
</dbReference>
<sequence>MTTETTIDPTAIQQAAEQLRGAAASGKPVAPIRDLISAGGVDAAYAVQEINTRHALDSGRRLVGRKIGLTSLAVQRQLGVDQPDYGMLFSDMDVPEGIPISLDQVIQPKVEAEIAIVVGRDLPYPDLTTAEMIRAVEYVVPAIEIVDSRVANWDIRIWDTVADNASSGLFVLGAVPRKLEALDLRECGMVMEVKGEPISVGAGIACLGSPITASLWLARVMARVGRPLLEGDVILSGALGPMAGIARGDVVEARINGVGTVRAAFAAEAG</sequence>
<dbReference type="PANTHER" id="PTHR30143:SF0">
    <property type="entry name" value="2-KETO-4-PENTENOATE HYDRATASE"/>
    <property type="match status" value="1"/>
</dbReference>
<reference evidence="3" key="1">
    <citation type="journal article" date="2014" name="Int. J. Syst. Evol. Microbiol.">
        <title>Complete genome of a new Firmicutes species belonging to the dominant human colonic microbiota ('Ruminococcus bicirculans') reveals two chromosomes and a selective capacity to utilize plant glucans.</title>
        <authorList>
            <consortium name="NISC Comparative Sequencing Program"/>
            <person name="Wegmann U."/>
            <person name="Louis P."/>
            <person name="Goesmann A."/>
            <person name="Henrissat B."/>
            <person name="Duncan S.H."/>
            <person name="Flint H.J."/>
        </authorList>
    </citation>
    <scope>NUCLEOTIDE SEQUENCE</scope>
    <source>
        <strain evidence="3">CCM 7327</strain>
    </source>
</reference>
<evidence type="ECO:0000313" key="6">
    <source>
        <dbReference type="Proteomes" id="UP000628109"/>
    </source>
</evidence>